<accession>A0A8H8X1L2</accession>
<dbReference type="Proteomes" id="UP000663508">
    <property type="component" value="Plasmid pVL1_2"/>
</dbReference>
<dbReference type="EMBL" id="AP024147">
    <property type="protein sequence ID" value="BCM87867.1"/>
    <property type="molecule type" value="Genomic_DNA"/>
</dbReference>
<protein>
    <submittedName>
        <fullName evidence="1">Uncharacterized protein</fullName>
    </submittedName>
</protein>
<organism evidence="1 2">
    <name type="scientific">Methylobacterium indicum</name>
    <dbReference type="NCBI Taxonomy" id="1775910"/>
    <lineage>
        <taxon>Bacteria</taxon>
        <taxon>Pseudomonadati</taxon>
        <taxon>Pseudomonadota</taxon>
        <taxon>Alphaproteobacteria</taxon>
        <taxon>Hyphomicrobiales</taxon>
        <taxon>Methylobacteriaceae</taxon>
        <taxon>Methylobacterium</taxon>
    </lineage>
</organism>
<dbReference type="KEGG" id="mind:mvi_63280"/>
<evidence type="ECO:0000313" key="1">
    <source>
        <dbReference type="EMBL" id="BCM87867.1"/>
    </source>
</evidence>
<dbReference type="AlphaFoldDB" id="A0A8H8X1L2"/>
<keyword evidence="1" id="KW-0614">Plasmid</keyword>
<sequence length="115" mass="13629">MTQRGPLYTPEELERAVLMKAKGMRWKEVAEALGRPVESLKMTVSRYRRGFVSTTRLRWREERALIEREVWAGKRPCQIAREQGWNPTNLSDRMIRMGLDLEVRNEIYDHIKRAA</sequence>
<evidence type="ECO:0000313" key="2">
    <source>
        <dbReference type="Proteomes" id="UP000663508"/>
    </source>
</evidence>
<name>A0A8H8X1L2_9HYPH</name>
<reference evidence="1" key="1">
    <citation type="submission" date="2020-11" db="EMBL/GenBank/DDBJ databases">
        <title>Complete genome sequence of a novel pathogenic Methylobacterium strain isolated from rice in Vietnam.</title>
        <authorList>
            <person name="Lai K."/>
            <person name="Okazaki S."/>
            <person name="Higashi K."/>
            <person name="Mori H."/>
            <person name="Toyoda A."/>
            <person name="Kurokawa K."/>
        </authorList>
    </citation>
    <scope>NUCLEOTIDE SEQUENCE</scope>
    <source>
        <strain evidence="1">VL1</strain>
        <plasmid evidence="1">pVL1_2</plasmid>
    </source>
</reference>
<geneLocation type="plasmid" evidence="1 2">
    <name>pVL1_2</name>
</geneLocation>
<dbReference type="RefSeq" id="WP_207183878.1">
    <property type="nucleotide sequence ID" value="NZ_AP024147.1"/>
</dbReference>
<gene>
    <name evidence="1" type="ORF">mvi_63280</name>
</gene>
<proteinExistence type="predicted"/>